<name>A0A4C1Z0A8_EUMVA</name>
<evidence type="ECO:0000313" key="2">
    <source>
        <dbReference type="EMBL" id="GBP80960.1"/>
    </source>
</evidence>
<organism evidence="2 3">
    <name type="scientific">Eumeta variegata</name>
    <name type="common">Bagworm moth</name>
    <name type="synonym">Eumeta japonica</name>
    <dbReference type="NCBI Taxonomy" id="151549"/>
    <lineage>
        <taxon>Eukaryota</taxon>
        <taxon>Metazoa</taxon>
        <taxon>Ecdysozoa</taxon>
        <taxon>Arthropoda</taxon>
        <taxon>Hexapoda</taxon>
        <taxon>Insecta</taxon>
        <taxon>Pterygota</taxon>
        <taxon>Neoptera</taxon>
        <taxon>Endopterygota</taxon>
        <taxon>Lepidoptera</taxon>
        <taxon>Glossata</taxon>
        <taxon>Ditrysia</taxon>
        <taxon>Tineoidea</taxon>
        <taxon>Psychidae</taxon>
        <taxon>Oiketicinae</taxon>
        <taxon>Eumeta</taxon>
    </lineage>
</organism>
<gene>
    <name evidence="2" type="ORF">EVAR_56598_1</name>
</gene>
<dbReference type="Proteomes" id="UP000299102">
    <property type="component" value="Unassembled WGS sequence"/>
</dbReference>
<sequence>MKWCKVLHHPRVSEIENDRSCRLSVCPVTYWTDISMPVVAAGIIWLWDPKIRGDDDDRDARWPHGGGGNTPVYTSLITSGKNLQIVQNKFCRRATDAPWRFLVRESRTHPCARAHGRPIMGFSPPTPPLSHGENYKKKKGKSCQFECSGRRRNPETRGSSPPQRVKPVQYNVDGVSFRTISCGRVSVLHSGCAVIYRSLMWSSKNENNKRLGTIKTKQQKHLFRSRVKMETTPCIVRSFNVKNVYVVGRMPLGAYSPLSLWGRLEFAAREAV</sequence>
<reference evidence="2 3" key="1">
    <citation type="journal article" date="2019" name="Commun. Biol.">
        <title>The bagworm genome reveals a unique fibroin gene that provides high tensile strength.</title>
        <authorList>
            <person name="Kono N."/>
            <person name="Nakamura H."/>
            <person name="Ohtoshi R."/>
            <person name="Tomita M."/>
            <person name="Numata K."/>
            <person name="Arakawa K."/>
        </authorList>
    </citation>
    <scope>NUCLEOTIDE SEQUENCE [LARGE SCALE GENOMIC DNA]</scope>
</reference>
<proteinExistence type="predicted"/>
<evidence type="ECO:0000313" key="3">
    <source>
        <dbReference type="Proteomes" id="UP000299102"/>
    </source>
</evidence>
<feature type="region of interest" description="Disordered" evidence="1">
    <location>
        <begin position="114"/>
        <end position="167"/>
    </location>
</feature>
<evidence type="ECO:0000256" key="1">
    <source>
        <dbReference type="SAM" id="MobiDB-lite"/>
    </source>
</evidence>
<protein>
    <submittedName>
        <fullName evidence="2">Uncharacterized protein</fullName>
    </submittedName>
</protein>
<comment type="caution">
    <text evidence="2">The sequence shown here is derived from an EMBL/GenBank/DDBJ whole genome shotgun (WGS) entry which is preliminary data.</text>
</comment>
<accession>A0A4C1Z0A8</accession>
<dbReference type="AlphaFoldDB" id="A0A4C1Z0A8"/>
<dbReference type="EMBL" id="BGZK01001489">
    <property type="protein sequence ID" value="GBP80960.1"/>
    <property type="molecule type" value="Genomic_DNA"/>
</dbReference>
<keyword evidence="3" id="KW-1185">Reference proteome</keyword>